<comment type="caution">
    <text evidence="2">The sequence shown here is derived from an EMBL/GenBank/DDBJ whole genome shotgun (WGS) entry which is preliminary data.</text>
</comment>
<keyword evidence="3" id="KW-1185">Reference proteome</keyword>
<reference evidence="2 3" key="1">
    <citation type="journal article" date="2018" name="Front. Plant Sci.">
        <title>Red Clover (Trifolium pratense) and Zigzag Clover (T. medium) - A Picture of Genomic Similarities and Differences.</title>
        <authorList>
            <person name="Dluhosova J."/>
            <person name="Istvanek J."/>
            <person name="Nedelnik J."/>
            <person name="Repkova J."/>
        </authorList>
    </citation>
    <scope>NUCLEOTIDE SEQUENCE [LARGE SCALE GENOMIC DNA]</scope>
    <source>
        <strain evidence="3">cv. 10/8</strain>
        <tissue evidence="2">Leaf</tissue>
    </source>
</reference>
<organism evidence="2 3">
    <name type="scientific">Trifolium medium</name>
    <dbReference type="NCBI Taxonomy" id="97028"/>
    <lineage>
        <taxon>Eukaryota</taxon>
        <taxon>Viridiplantae</taxon>
        <taxon>Streptophyta</taxon>
        <taxon>Embryophyta</taxon>
        <taxon>Tracheophyta</taxon>
        <taxon>Spermatophyta</taxon>
        <taxon>Magnoliopsida</taxon>
        <taxon>eudicotyledons</taxon>
        <taxon>Gunneridae</taxon>
        <taxon>Pentapetalae</taxon>
        <taxon>rosids</taxon>
        <taxon>fabids</taxon>
        <taxon>Fabales</taxon>
        <taxon>Fabaceae</taxon>
        <taxon>Papilionoideae</taxon>
        <taxon>50 kb inversion clade</taxon>
        <taxon>NPAAA clade</taxon>
        <taxon>Hologalegina</taxon>
        <taxon>IRL clade</taxon>
        <taxon>Trifolieae</taxon>
        <taxon>Trifolium</taxon>
    </lineage>
</organism>
<dbReference type="Proteomes" id="UP000265520">
    <property type="component" value="Unassembled WGS sequence"/>
</dbReference>
<evidence type="ECO:0000313" key="2">
    <source>
        <dbReference type="EMBL" id="MCI15177.1"/>
    </source>
</evidence>
<name>A0A392PU37_9FABA</name>
<accession>A0A392PU37</accession>
<dbReference type="AlphaFoldDB" id="A0A392PU37"/>
<dbReference type="EMBL" id="LXQA010095327">
    <property type="protein sequence ID" value="MCI15177.1"/>
    <property type="molecule type" value="Genomic_DNA"/>
</dbReference>
<feature type="non-terminal residue" evidence="2">
    <location>
        <position position="86"/>
    </location>
</feature>
<evidence type="ECO:0000313" key="3">
    <source>
        <dbReference type="Proteomes" id="UP000265520"/>
    </source>
</evidence>
<feature type="compositionally biased region" description="Basic and acidic residues" evidence="1">
    <location>
        <begin position="14"/>
        <end position="31"/>
    </location>
</feature>
<protein>
    <submittedName>
        <fullName evidence="2">Uncharacterized protein</fullName>
    </submittedName>
</protein>
<feature type="region of interest" description="Disordered" evidence="1">
    <location>
        <begin position="1"/>
        <end position="86"/>
    </location>
</feature>
<feature type="compositionally biased region" description="Acidic residues" evidence="1">
    <location>
        <begin position="42"/>
        <end position="62"/>
    </location>
</feature>
<evidence type="ECO:0000256" key="1">
    <source>
        <dbReference type="SAM" id="MobiDB-lite"/>
    </source>
</evidence>
<sequence>MRGKQSGSLQFDPEIEKTAKANHKAAREARQAARLAILEQPPQEEDTSSPYISEDEPIETAEQDPTPPPPPRRTLGDYGLRNNGEI</sequence>
<proteinExistence type="predicted"/>